<dbReference type="EMBL" id="BEZZ01000978">
    <property type="protein sequence ID" value="GCC37322.1"/>
    <property type="molecule type" value="Genomic_DNA"/>
</dbReference>
<comment type="caution">
    <text evidence="4">The sequence shown here is derived from an EMBL/GenBank/DDBJ whole genome shotgun (WGS) entry which is preliminary data.</text>
</comment>
<dbReference type="InterPro" id="IPR053082">
    <property type="entry name" value="Nuclear_GTPase_SLIP-GC"/>
</dbReference>
<dbReference type="PANTHER" id="PTHR47308">
    <property type="entry name" value="NUCLEAR GTPASE SLIP-GC"/>
    <property type="match status" value="1"/>
</dbReference>
<evidence type="ECO:0000313" key="4">
    <source>
        <dbReference type="EMBL" id="GCC37322.1"/>
    </source>
</evidence>
<evidence type="ECO:0000259" key="2">
    <source>
        <dbReference type="Pfam" id="PF00350"/>
    </source>
</evidence>
<dbReference type="Gene3D" id="3.40.50.300">
    <property type="entry name" value="P-loop containing nucleotide triphosphate hydrolases"/>
    <property type="match status" value="1"/>
</dbReference>
<name>A0A401T3V5_CHIPU</name>
<sequence length="789" mass="91488">MEFEDSEGANSTSSDVRRNQTPETPTGRKQRKRKLKDPSITAEDYELWKNYDKWEAETKKIVEAVLKKLEDSNSNKPNEEDLLLTLKKKMQQLKEKCLQENIYVGVFGQTGAGKSTLLNAVFKEKSLLPTSSSGACTSAIIKVQSYEGRKFKAEIEFLSEQNWNDELKLLVELCGKEDSDDEVDDEDDMEVETAKNKLQTVYGSSGPEKSYEELVKMNIYQNIPKSGKKILREDNAEELSRKLDPYIRSQPCQTSKIYWPIVKSISVYIPYCQILPEGVVLIDFPGLGDSNKTRSEMWKTNLMNCSSVWIVSAICRAVNEKIVHEIFGTSIKSATNGGRCHDVAFICTKTDDIEEQEYARDYRLTNEEMNLTDDNDLLEYDGKQKQSCIRHRNKHVKETMKKQYEEKWTKLMTKGSTQLEFSKDDLCVYTVSAKQYWKLEQKEPSNIFAETEIPSLRKHIIDLYMKERKKVLNIYVSEVWGMLLLLISLNQNKQNEILKSRFNTINKAFQMSLEDFNEHLEDICRSLQDHLKHGVREAEKKSGQVIQQHIEPRGGRNYQGFHKTLKAICRNDGVFNSAKFGPIDINHDLSKPLHQKIDHFSDSTLQFNKGRRHSMEGRFNSIKLSLTNIIDEPLPTKSTAENAWVWKCRKDFMKTEINGLFYDLKKQITERKQHFYNAPSLSVQCSMKPAYEEATRKKGAGVLPFMKKILKEHVEEKHEEFFKDARDNAMEQFNDMKEKLKKEIHGRMTITLELGFSQWSGHNPLPDFQKEFDQITLIWNEVKDLSDSD</sequence>
<evidence type="ECO:0008006" key="6">
    <source>
        <dbReference type="Google" id="ProtNLM"/>
    </source>
</evidence>
<feature type="region of interest" description="Disordered" evidence="1">
    <location>
        <begin position="1"/>
        <end position="37"/>
    </location>
</feature>
<dbReference type="STRING" id="137246.A0A401T3V5"/>
<dbReference type="OrthoDB" id="3598281at2759"/>
<proteinExistence type="predicted"/>
<evidence type="ECO:0000259" key="3">
    <source>
        <dbReference type="Pfam" id="PF24564"/>
    </source>
</evidence>
<dbReference type="InterPro" id="IPR027417">
    <property type="entry name" value="P-loop_NTPase"/>
</dbReference>
<dbReference type="GO" id="GO:0003924">
    <property type="term" value="F:GTPase activity"/>
    <property type="evidence" value="ECO:0007669"/>
    <property type="project" value="TreeGrafter"/>
</dbReference>
<protein>
    <recommendedName>
        <fullName evidence="6">Nuclear GTPase SLIP-GC-like</fullName>
    </recommendedName>
</protein>
<evidence type="ECO:0000313" key="5">
    <source>
        <dbReference type="Proteomes" id="UP000287033"/>
    </source>
</evidence>
<dbReference type="AlphaFoldDB" id="A0A401T3V5"/>
<dbReference type="PANTHER" id="PTHR47308:SF1">
    <property type="entry name" value="NUCLEAR GTPASE SLIP-GC"/>
    <property type="match status" value="1"/>
</dbReference>
<dbReference type="Proteomes" id="UP000287033">
    <property type="component" value="Unassembled WGS sequence"/>
</dbReference>
<dbReference type="InterPro" id="IPR056024">
    <property type="entry name" value="DUF7605"/>
</dbReference>
<keyword evidence="5" id="KW-1185">Reference proteome</keyword>
<organism evidence="4 5">
    <name type="scientific">Chiloscyllium punctatum</name>
    <name type="common">Brownbanded bambooshark</name>
    <name type="synonym">Hemiscyllium punctatum</name>
    <dbReference type="NCBI Taxonomy" id="137246"/>
    <lineage>
        <taxon>Eukaryota</taxon>
        <taxon>Metazoa</taxon>
        <taxon>Chordata</taxon>
        <taxon>Craniata</taxon>
        <taxon>Vertebrata</taxon>
        <taxon>Chondrichthyes</taxon>
        <taxon>Elasmobranchii</taxon>
        <taxon>Galeomorphii</taxon>
        <taxon>Galeoidea</taxon>
        <taxon>Orectolobiformes</taxon>
        <taxon>Hemiscylliidae</taxon>
        <taxon>Chiloscyllium</taxon>
    </lineage>
</organism>
<reference evidence="4 5" key="1">
    <citation type="journal article" date="2018" name="Nat. Ecol. Evol.">
        <title>Shark genomes provide insights into elasmobranch evolution and the origin of vertebrates.</title>
        <authorList>
            <person name="Hara Y"/>
            <person name="Yamaguchi K"/>
            <person name="Onimaru K"/>
            <person name="Kadota M"/>
            <person name="Koyanagi M"/>
            <person name="Keeley SD"/>
            <person name="Tatsumi K"/>
            <person name="Tanaka K"/>
            <person name="Motone F"/>
            <person name="Kageyama Y"/>
            <person name="Nozu R"/>
            <person name="Adachi N"/>
            <person name="Nishimura O"/>
            <person name="Nakagawa R"/>
            <person name="Tanegashima C"/>
            <person name="Kiyatake I"/>
            <person name="Matsumoto R"/>
            <person name="Murakumo K"/>
            <person name="Nishida K"/>
            <person name="Terakita A"/>
            <person name="Kuratani S"/>
            <person name="Sato K"/>
            <person name="Hyodo S Kuraku.S."/>
        </authorList>
    </citation>
    <scope>NUCLEOTIDE SEQUENCE [LARGE SCALE GENOMIC DNA]</scope>
</reference>
<dbReference type="InterPro" id="IPR045063">
    <property type="entry name" value="Dynamin_N"/>
</dbReference>
<dbReference type="OMA" id="PRMRFKK"/>
<feature type="domain" description="Dynamin N-terminal" evidence="2">
    <location>
        <begin position="104"/>
        <end position="313"/>
    </location>
</feature>
<dbReference type="SUPFAM" id="SSF52540">
    <property type="entry name" value="P-loop containing nucleoside triphosphate hydrolases"/>
    <property type="match status" value="1"/>
</dbReference>
<gene>
    <name evidence="4" type="ORF">chiPu_0015826</name>
</gene>
<evidence type="ECO:0000256" key="1">
    <source>
        <dbReference type="SAM" id="MobiDB-lite"/>
    </source>
</evidence>
<feature type="domain" description="DUF7605" evidence="3">
    <location>
        <begin position="561"/>
        <end position="717"/>
    </location>
</feature>
<accession>A0A401T3V5</accession>
<dbReference type="Pfam" id="PF00350">
    <property type="entry name" value="Dynamin_N"/>
    <property type="match status" value="1"/>
</dbReference>
<dbReference type="Pfam" id="PF24564">
    <property type="entry name" value="DUF7605"/>
    <property type="match status" value="1"/>
</dbReference>